<dbReference type="Pfam" id="PF02153">
    <property type="entry name" value="PDH_N"/>
    <property type="match status" value="1"/>
</dbReference>
<dbReference type="InterPro" id="IPR008927">
    <property type="entry name" value="6-PGluconate_DH-like_C_sf"/>
</dbReference>
<evidence type="ECO:0000313" key="12">
    <source>
        <dbReference type="EMBL" id="GLO66436.1"/>
    </source>
</evidence>
<dbReference type="Gene3D" id="3.40.50.720">
    <property type="entry name" value="NAD(P)-binding Rossmann-like Domain"/>
    <property type="match status" value="1"/>
</dbReference>
<dbReference type="InterPro" id="IPR036291">
    <property type="entry name" value="NAD(P)-bd_dom_sf"/>
</dbReference>
<keyword evidence="8" id="KW-0028">Amino-acid biosynthesis</keyword>
<evidence type="ECO:0000259" key="10">
    <source>
        <dbReference type="PROSITE" id="PS51176"/>
    </source>
</evidence>
<evidence type="ECO:0000256" key="5">
    <source>
        <dbReference type="ARBA" id="ARBA00022498"/>
    </source>
</evidence>
<dbReference type="CDD" id="cd04909">
    <property type="entry name" value="ACT_PDH-BS"/>
    <property type="match status" value="1"/>
</dbReference>
<evidence type="ECO:0000256" key="2">
    <source>
        <dbReference type="ARBA" id="ARBA00007964"/>
    </source>
</evidence>
<keyword evidence="7" id="KW-0520">NAD</keyword>
<dbReference type="PANTHER" id="PTHR21363">
    <property type="entry name" value="PREPHENATE DEHYDROGENASE"/>
    <property type="match status" value="1"/>
</dbReference>
<dbReference type="PROSITE" id="PS51176">
    <property type="entry name" value="PDH_ADH"/>
    <property type="match status" value="1"/>
</dbReference>
<evidence type="ECO:0000259" key="11">
    <source>
        <dbReference type="PROSITE" id="PS51671"/>
    </source>
</evidence>
<dbReference type="SUPFAM" id="SSF48179">
    <property type="entry name" value="6-phosphogluconate dehydrogenase C-terminal domain-like"/>
    <property type="match status" value="1"/>
</dbReference>
<evidence type="ECO:0000313" key="13">
    <source>
        <dbReference type="Proteomes" id="UP001275436"/>
    </source>
</evidence>
<dbReference type="InterPro" id="IPR050812">
    <property type="entry name" value="Preph/Arog_dehydrog"/>
</dbReference>
<dbReference type="PANTHER" id="PTHR21363:SF0">
    <property type="entry name" value="PREPHENATE DEHYDROGENASE [NADP(+)]"/>
    <property type="match status" value="1"/>
</dbReference>
<dbReference type="EC" id="1.3.1.12" evidence="3"/>
<dbReference type="RefSeq" id="WP_017796899.1">
    <property type="nucleotide sequence ID" value="NZ_BSKO01000001.1"/>
</dbReference>
<name>A0ABQ5TJF6_9BACI</name>
<evidence type="ECO:0000256" key="3">
    <source>
        <dbReference type="ARBA" id="ARBA00012068"/>
    </source>
</evidence>
<dbReference type="InterPro" id="IPR046826">
    <property type="entry name" value="PDH_N"/>
</dbReference>
<evidence type="ECO:0000256" key="7">
    <source>
        <dbReference type="ARBA" id="ARBA00023027"/>
    </source>
</evidence>
<dbReference type="PROSITE" id="PS51671">
    <property type="entry name" value="ACT"/>
    <property type="match status" value="1"/>
</dbReference>
<dbReference type="Pfam" id="PF01842">
    <property type="entry name" value="ACT"/>
    <property type="match status" value="1"/>
</dbReference>
<organism evidence="12 13">
    <name type="scientific">Oceanobacillus kimchii</name>
    <dbReference type="NCBI Taxonomy" id="746691"/>
    <lineage>
        <taxon>Bacteria</taxon>
        <taxon>Bacillati</taxon>
        <taxon>Bacillota</taxon>
        <taxon>Bacilli</taxon>
        <taxon>Bacillales</taxon>
        <taxon>Bacillaceae</taxon>
        <taxon>Oceanobacillus</taxon>
    </lineage>
</organism>
<dbReference type="InterPro" id="IPR045865">
    <property type="entry name" value="ACT-like_dom_sf"/>
</dbReference>
<dbReference type="Pfam" id="PF20463">
    <property type="entry name" value="PDH_C"/>
    <property type="match status" value="1"/>
</dbReference>
<comment type="pathway">
    <text evidence="1">Amino-acid biosynthesis; L-tyrosine biosynthesis; (4-hydroxyphenyl)pyruvate from prephenate (NAD(+) route): step 1/1.</text>
</comment>
<dbReference type="SUPFAM" id="SSF51735">
    <property type="entry name" value="NAD(P)-binding Rossmann-fold domains"/>
    <property type="match status" value="1"/>
</dbReference>
<sequence length="367" mass="41246">MKQQTILIAGLGLIGGSIARAIRNFSDHKLIGFDVDESTLKYAKETGIISYYDTNLQHVAQRADIIILAAPITETINMIQKLDQVEFPKQVIVTDTASVKGAILTAAQQINNPNITFIGGHPMAGSHKRGVEASKAHLFENAIYVLSPLDYEAEEQIEVIKSVLATTKCKFLVLKPEEHDEMTGVISHFPHLIASSLVHQAKKWERTHAYLPNLAAGGFRDITRIASSNPQMWQDIFHHNQSKMSYFLEDWIEEMSHLKLLIETNEKNEILNYLDSAKKYRDGLSKKEQGAIPSFYDVYVDIHDQSGAIAKVVQILADENFSIKNIEILEVREGITGVLRLSFHTQKEQIESSKKLTSLGYETMIQN</sequence>
<proteinExistence type="inferred from homology"/>
<evidence type="ECO:0000256" key="4">
    <source>
        <dbReference type="ARBA" id="ARBA00016891"/>
    </source>
</evidence>
<evidence type="ECO:0000256" key="6">
    <source>
        <dbReference type="ARBA" id="ARBA00023002"/>
    </source>
</evidence>
<protein>
    <recommendedName>
        <fullName evidence="4">Prephenate dehydrogenase</fullName>
        <ecNumber evidence="3">1.3.1.12</ecNumber>
    </recommendedName>
</protein>
<comment type="similarity">
    <text evidence="2">Belongs to the prephenate/arogenate dehydrogenase family.</text>
</comment>
<keyword evidence="13" id="KW-1185">Reference proteome</keyword>
<dbReference type="Gene3D" id="1.10.3660.10">
    <property type="entry name" value="6-phosphogluconate dehydrogenase C-terminal like domain"/>
    <property type="match status" value="1"/>
</dbReference>
<evidence type="ECO:0000256" key="9">
    <source>
        <dbReference type="ARBA" id="ARBA00049260"/>
    </source>
</evidence>
<dbReference type="EMBL" id="BSKO01000001">
    <property type="protein sequence ID" value="GLO66436.1"/>
    <property type="molecule type" value="Genomic_DNA"/>
</dbReference>
<comment type="catalytic activity">
    <reaction evidence="9">
        <text>prephenate + NAD(+) = 3-(4-hydroxyphenyl)pyruvate + CO2 + NADH</text>
        <dbReference type="Rhea" id="RHEA:13869"/>
        <dbReference type="ChEBI" id="CHEBI:16526"/>
        <dbReference type="ChEBI" id="CHEBI:29934"/>
        <dbReference type="ChEBI" id="CHEBI:36242"/>
        <dbReference type="ChEBI" id="CHEBI:57540"/>
        <dbReference type="ChEBI" id="CHEBI:57945"/>
        <dbReference type="EC" id="1.3.1.12"/>
    </reaction>
</comment>
<dbReference type="InterPro" id="IPR003099">
    <property type="entry name" value="Prephen_DH"/>
</dbReference>
<accession>A0ABQ5TJF6</accession>
<evidence type="ECO:0000256" key="1">
    <source>
        <dbReference type="ARBA" id="ARBA00005067"/>
    </source>
</evidence>
<comment type="caution">
    <text evidence="12">The sequence shown here is derived from an EMBL/GenBank/DDBJ whole genome shotgun (WGS) entry which is preliminary data.</text>
</comment>
<gene>
    <name evidence="12" type="primary">tyrA</name>
    <name evidence="12" type="ORF">MACH08_22200</name>
</gene>
<feature type="domain" description="Prephenate/arogenate dehydrogenase" evidence="10">
    <location>
        <begin position="4"/>
        <end position="292"/>
    </location>
</feature>
<dbReference type="NCBIfam" id="NF005107">
    <property type="entry name" value="PRK06545.1-5"/>
    <property type="match status" value="1"/>
</dbReference>
<reference evidence="12 13" key="1">
    <citation type="submission" date="2023-02" db="EMBL/GenBank/DDBJ databases">
        <title>Oceanobacillus kimchii IFOP_LL358 isolated form Alexandrium catenella lab strain.</title>
        <authorList>
            <person name="Gajardo G."/>
            <person name="Ueki S."/>
            <person name="Maruyama F."/>
        </authorList>
    </citation>
    <scope>NUCLEOTIDE SEQUENCE [LARGE SCALE GENOMIC DNA]</scope>
    <source>
        <strain evidence="12 13">IFOP_LL358</strain>
    </source>
</reference>
<keyword evidence="8" id="KW-0057">Aromatic amino acid biosynthesis</keyword>
<evidence type="ECO:0000256" key="8">
    <source>
        <dbReference type="ARBA" id="ARBA00023141"/>
    </source>
</evidence>
<keyword evidence="6" id="KW-0560">Oxidoreductase</keyword>
<keyword evidence="5" id="KW-0827">Tyrosine biosynthesis</keyword>
<feature type="domain" description="ACT" evidence="11">
    <location>
        <begin position="297"/>
        <end position="367"/>
    </location>
</feature>
<dbReference type="SUPFAM" id="SSF55021">
    <property type="entry name" value="ACT-like"/>
    <property type="match status" value="1"/>
</dbReference>
<dbReference type="InterPro" id="IPR002912">
    <property type="entry name" value="ACT_dom"/>
</dbReference>
<dbReference type="Proteomes" id="UP001275436">
    <property type="component" value="Unassembled WGS sequence"/>
</dbReference>
<dbReference type="InterPro" id="IPR046825">
    <property type="entry name" value="PDH_C"/>
</dbReference>